<evidence type="ECO:0000256" key="1">
    <source>
        <dbReference type="SAM" id="SignalP"/>
    </source>
</evidence>
<name>A0A967B4V1_9PROT</name>
<dbReference type="RefSeq" id="WP_166313000.1">
    <property type="nucleotide sequence ID" value="NZ_WOTH01000003.1"/>
</dbReference>
<feature type="chain" id="PRO_5036960600" evidence="1">
    <location>
        <begin position="23"/>
        <end position="105"/>
    </location>
</feature>
<evidence type="ECO:0000313" key="2">
    <source>
        <dbReference type="EMBL" id="NHO52860.1"/>
    </source>
</evidence>
<organism evidence="2 3">
    <name type="scientific">Acetobacter estunensis</name>
    <dbReference type="NCBI Taxonomy" id="104097"/>
    <lineage>
        <taxon>Bacteria</taxon>
        <taxon>Pseudomonadati</taxon>
        <taxon>Pseudomonadota</taxon>
        <taxon>Alphaproteobacteria</taxon>
        <taxon>Acetobacterales</taxon>
        <taxon>Acetobacteraceae</taxon>
        <taxon>Acetobacter</taxon>
    </lineage>
</organism>
<protein>
    <submittedName>
        <fullName evidence="2">Uncharacterized protein</fullName>
    </submittedName>
</protein>
<reference evidence="2" key="1">
    <citation type="submission" date="2019-11" db="EMBL/GenBank/DDBJ databases">
        <title>Description of new Acetobacter species.</title>
        <authorList>
            <person name="Cleenwerck I."/>
            <person name="Sombolestani A.S."/>
        </authorList>
    </citation>
    <scope>NUCLEOTIDE SEQUENCE</scope>
    <source>
        <strain evidence="2">LMG 1626</strain>
    </source>
</reference>
<sequence length="105" mass="11211">MNKLFALLIAGVALTASQPILAAETQSCTSGVCQSTEKGWKTVRNGTVNAAHSTTKWSEKTGKKIGTWGSHTTHNVGQWGSHTGHKIGQWGSNATKDTKHFFTGN</sequence>
<dbReference type="Proteomes" id="UP000597459">
    <property type="component" value="Unassembled WGS sequence"/>
</dbReference>
<accession>A0A967B4V1</accession>
<dbReference type="AlphaFoldDB" id="A0A967B4V1"/>
<evidence type="ECO:0000313" key="3">
    <source>
        <dbReference type="Proteomes" id="UP000597459"/>
    </source>
</evidence>
<dbReference type="EMBL" id="WOTH01000003">
    <property type="protein sequence ID" value="NHO52860.1"/>
    <property type="molecule type" value="Genomic_DNA"/>
</dbReference>
<keyword evidence="3" id="KW-1185">Reference proteome</keyword>
<gene>
    <name evidence="2" type="ORF">GOB87_02645</name>
</gene>
<keyword evidence="1" id="KW-0732">Signal</keyword>
<feature type="signal peptide" evidence="1">
    <location>
        <begin position="1"/>
        <end position="22"/>
    </location>
</feature>
<comment type="caution">
    <text evidence="2">The sequence shown here is derived from an EMBL/GenBank/DDBJ whole genome shotgun (WGS) entry which is preliminary data.</text>
</comment>
<proteinExistence type="predicted"/>